<sequence>MELLNLLQINSINSIVKTIIIQRFIDIDYIPNAIKMPNLEVLLSTESMDDQLL</sequence>
<gene>
    <name evidence="1" type="ORF">DERYTH_LOCUS794</name>
</gene>
<dbReference type="Proteomes" id="UP000789405">
    <property type="component" value="Unassembled WGS sequence"/>
</dbReference>
<dbReference type="EMBL" id="CAJVPY010000187">
    <property type="protein sequence ID" value="CAG8456514.1"/>
    <property type="molecule type" value="Genomic_DNA"/>
</dbReference>
<reference evidence="1" key="1">
    <citation type="submission" date="2021-06" db="EMBL/GenBank/DDBJ databases">
        <authorList>
            <person name="Kallberg Y."/>
            <person name="Tangrot J."/>
            <person name="Rosling A."/>
        </authorList>
    </citation>
    <scope>NUCLEOTIDE SEQUENCE</scope>
    <source>
        <strain evidence="1">MA453B</strain>
    </source>
</reference>
<comment type="caution">
    <text evidence="1">The sequence shown here is derived from an EMBL/GenBank/DDBJ whole genome shotgun (WGS) entry which is preliminary data.</text>
</comment>
<dbReference type="AlphaFoldDB" id="A0A9N8VPS8"/>
<evidence type="ECO:0000313" key="2">
    <source>
        <dbReference type="Proteomes" id="UP000789405"/>
    </source>
</evidence>
<organism evidence="1 2">
    <name type="scientific">Dentiscutata erythropus</name>
    <dbReference type="NCBI Taxonomy" id="1348616"/>
    <lineage>
        <taxon>Eukaryota</taxon>
        <taxon>Fungi</taxon>
        <taxon>Fungi incertae sedis</taxon>
        <taxon>Mucoromycota</taxon>
        <taxon>Glomeromycotina</taxon>
        <taxon>Glomeromycetes</taxon>
        <taxon>Diversisporales</taxon>
        <taxon>Gigasporaceae</taxon>
        <taxon>Dentiscutata</taxon>
    </lineage>
</organism>
<evidence type="ECO:0000313" key="1">
    <source>
        <dbReference type="EMBL" id="CAG8456514.1"/>
    </source>
</evidence>
<proteinExistence type="predicted"/>
<keyword evidence="2" id="KW-1185">Reference proteome</keyword>
<protein>
    <submittedName>
        <fullName evidence="1">3954_t:CDS:1</fullName>
    </submittedName>
</protein>
<accession>A0A9N8VPS8</accession>
<name>A0A9N8VPS8_9GLOM</name>